<dbReference type="GO" id="GO:0005524">
    <property type="term" value="F:ATP binding"/>
    <property type="evidence" value="ECO:0007669"/>
    <property type="project" value="UniProtKB-KW"/>
</dbReference>
<keyword evidence="11" id="KW-0539">Nucleus</keyword>
<dbReference type="GO" id="GO:0005694">
    <property type="term" value="C:chromosome"/>
    <property type="evidence" value="ECO:0007669"/>
    <property type="project" value="TreeGrafter"/>
</dbReference>
<gene>
    <name evidence="17" type="primary">LOC116204892</name>
</gene>
<comment type="similarity">
    <text evidence="2 11">Belongs to the helicase family. RecQ subfamily.</text>
</comment>
<keyword evidence="9" id="KW-0413">Isomerase</keyword>
<dbReference type="RefSeq" id="XP_031393108.1">
    <property type="nucleotide sequence ID" value="XM_031537248.1"/>
</dbReference>
<dbReference type="FunFam" id="1.10.150.80:FF:000016">
    <property type="entry name" value="ATP-dependent DNA helicase"/>
    <property type="match status" value="1"/>
</dbReference>
<dbReference type="InterPro" id="IPR002121">
    <property type="entry name" value="HRDC_dom"/>
</dbReference>
<dbReference type="FunFam" id="3.40.50.300:FF:000296">
    <property type="entry name" value="ATP-dependent DNA helicase RecQ"/>
    <property type="match status" value="1"/>
</dbReference>
<dbReference type="PANTHER" id="PTHR13710">
    <property type="entry name" value="DNA HELICASE RECQ FAMILY MEMBER"/>
    <property type="match status" value="1"/>
</dbReference>
<dbReference type="SUPFAM" id="SSF52540">
    <property type="entry name" value="P-loop containing nucleoside triphosphate hydrolases"/>
    <property type="match status" value="1"/>
</dbReference>
<dbReference type="Pfam" id="PF00270">
    <property type="entry name" value="DEAD"/>
    <property type="match status" value="1"/>
</dbReference>
<dbReference type="PANTHER" id="PTHR13710:SF105">
    <property type="entry name" value="ATP-DEPENDENT DNA HELICASE Q1"/>
    <property type="match status" value="1"/>
</dbReference>
<comment type="subcellular location">
    <subcellularLocation>
        <location evidence="11">Nucleus</location>
    </subcellularLocation>
</comment>
<dbReference type="InterPro" id="IPR010997">
    <property type="entry name" value="HRDC-like_sf"/>
</dbReference>
<dbReference type="GO" id="GO:0003677">
    <property type="term" value="F:DNA binding"/>
    <property type="evidence" value="ECO:0007669"/>
    <property type="project" value="UniProtKB-KW"/>
</dbReference>
<dbReference type="Pfam" id="PF00271">
    <property type="entry name" value="Helicase_C"/>
    <property type="match status" value="1"/>
</dbReference>
<dbReference type="InterPro" id="IPR011545">
    <property type="entry name" value="DEAD/DEAH_box_helicase_dom"/>
</dbReference>
<evidence type="ECO:0000256" key="12">
    <source>
        <dbReference type="SAM" id="MobiDB-lite"/>
    </source>
</evidence>
<dbReference type="GO" id="GO:0046872">
    <property type="term" value="F:metal ion binding"/>
    <property type="evidence" value="ECO:0007669"/>
    <property type="project" value="UniProtKB-KW"/>
</dbReference>
<keyword evidence="4 11" id="KW-0547">Nucleotide-binding</keyword>
<keyword evidence="3" id="KW-0479">Metal-binding</keyword>
<comment type="catalytic activity">
    <reaction evidence="10 11">
        <text>Couples ATP hydrolysis with the unwinding of duplex DNA by translocating in the 3'-5' direction.</text>
        <dbReference type="EC" id="5.6.2.4"/>
    </reaction>
</comment>
<evidence type="ECO:0000259" key="14">
    <source>
        <dbReference type="PROSITE" id="PS51192"/>
    </source>
</evidence>
<dbReference type="GO" id="GO:0009378">
    <property type="term" value="F:four-way junction helicase activity"/>
    <property type="evidence" value="ECO:0007669"/>
    <property type="project" value="TreeGrafter"/>
</dbReference>
<keyword evidence="5 11" id="KW-0378">Hydrolase</keyword>
<dbReference type="PROSITE" id="PS51194">
    <property type="entry name" value="HELICASE_CTER"/>
    <property type="match status" value="1"/>
</dbReference>
<dbReference type="Gene3D" id="3.40.50.300">
    <property type="entry name" value="P-loop containing nucleotide triphosphate hydrolases"/>
    <property type="match status" value="2"/>
</dbReference>
<accession>A0A6P8DMS8</accession>
<dbReference type="InterPro" id="IPR018982">
    <property type="entry name" value="RQC_domain"/>
</dbReference>
<evidence type="ECO:0000256" key="3">
    <source>
        <dbReference type="ARBA" id="ARBA00022723"/>
    </source>
</evidence>
<keyword evidence="7 11" id="KW-0067">ATP-binding</keyword>
<dbReference type="InterPro" id="IPR044876">
    <property type="entry name" value="HRDC_dom_sf"/>
</dbReference>
<comment type="catalytic activity">
    <reaction evidence="11">
        <text>ATP + H2O = ADP + phosphate + H(+)</text>
        <dbReference type="Rhea" id="RHEA:13065"/>
        <dbReference type="ChEBI" id="CHEBI:15377"/>
        <dbReference type="ChEBI" id="CHEBI:15378"/>
        <dbReference type="ChEBI" id="CHEBI:30616"/>
        <dbReference type="ChEBI" id="CHEBI:43474"/>
        <dbReference type="ChEBI" id="CHEBI:456216"/>
    </reaction>
</comment>
<dbReference type="InterPro" id="IPR014001">
    <property type="entry name" value="Helicase_ATP-bd"/>
</dbReference>
<dbReference type="FunFam" id="1.10.10.10:FF:000510">
    <property type="entry name" value="ATP-dependent DNA helicase"/>
    <property type="match status" value="1"/>
</dbReference>
<protein>
    <recommendedName>
        <fullName evidence="11">ATP-dependent DNA helicase</fullName>
        <ecNumber evidence="11">5.6.2.4</ecNumber>
    </recommendedName>
</protein>
<dbReference type="Pfam" id="PF09382">
    <property type="entry name" value="RQC"/>
    <property type="match status" value="1"/>
</dbReference>
<dbReference type="InterPro" id="IPR027417">
    <property type="entry name" value="P-loop_NTPase"/>
</dbReference>
<dbReference type="GO" id="GO:0000724">
    <property type="term" value="P:double-strand break repair via homologous recombination"/>
    <property type="evidence" value="ECO:0007669"/>
    <property type="project" value="TreeGrafter"/>
</dbReference>
<dbReference type="InterPro" id="IPR032284">
    <property type="entry name" value="RecQ_Zn-bd"/>
</dbReference>
<dbReference type="GO" id="GO:0005737">
    <property type="term" value="C:cytoplasm"/>
    <property type="evidence" value="ECO:0007669"/>
    <property type="project" value="TreeGrafter"/>
</dbReference>
<evidence type="ECO:0000256" key="10">
    <source>
        <dbReference type="ARBA" id="ARBA00034617"/>
    </source>
</evidence>
<evidence type="ECO:0000256" key="8">
    <source>
        <dbReference type="ARBA" id="ARBA00023125"/>
    </source>
</evidence>
<organism evidence="16 17">
    <name type="scientific">Punica granatum</name>
    <name type="common">Pomegranate</name>
    <dbReference type="NCBI Taxonomy" id="22663"/>
    <lineage>
        <taxon>Eukaryota</taxon>
        <taxon>Viridiplantae</taxon>
        <taxon>Streptophyta</taxon>
        <taxon>Embryophyta</taxon>
        <taxon>Tracheophyta</taxon>
        <taxon>Spermatophyta</taxon>
        <taxon>Magnoliopsida</taxon>
        <taxon>eudicotyledons</taxon>
        <taxon>Gunneridae</taxon>
        <taxon>Pentapetalae</taxon>
        <taxon>rosids</taxon>
        <taxon>malvids</taxon>
        <taxon>Myrtales</taxon>
        <taxon>Lythraceae</taxon>
        <taxon>Punica</taxon>
    </lineage>
</organism>
<sequence>MSGRDVLVIMAAGGGKSLCYQLPAVLRDGVALVVSPLLSLIQDQVMGLAALGIPAFMLTSTTGKEDEKFIYRALEKGEGELKILYVTPEKISKSKRFMSKLEKCHHAGRLSLIAIDEAHCCSQWGHDFRPDYKNLGILKTQFPKVPVVALTATATHKVQLDLMEMLQIPKCVKFVSTVNRPNLFYMVREKSSVAKVVVDEIAEFIRESYPNNESGIVYCFSRRECEQVAKELRDRGVSADYYHADMDVHAREKVHMRWSNSKLQVIVGTVAFGMGINKPDVRFVIHHSLSKSMETYYQESGRAGRDGLPSECLLYFRAADGPRQSSMVFYENSGLQNLYDIVRYCQSKRQCRRGAFFRHFAEALQDCNGMCDNCAFSNEVKEIDVSEHAKLVVSLLQEVRENDQRLTMLQLVDKMKTMQKELGADLKKEELEQLVLNLILDRVLKEEFQHTAYSTNAYVTVGPLARQVLQGKRAVKLEILSKQKNVVGNNKSAKRSLTTSGLEFKLDELRKELSSIDGGIFPHSVLSTQQISMISAKRPSSLEELESIIGKVKTQRYGSKILEEVEKYANSDPQDINLPNQNEGTENKASKRQKTKRATVIIESSSDDEAG</sequence>
<dbReference type="InterPro" id="IPR004589">
    <property type="entry name" value="DNA_helicase_ATP-dep_RecQ"/>
</dbReference>
<dbReference type="Proteomes" id="UP000515151">
    <property type="component" value="Chromosome 4"/>
</dbReference>
<dbReference type="Gene3D" id="1.10.150.80">
    <property type="entry name" value="HRDC domain"/>
    <property type="match status" value="1"/>
</dbReference>
<dbReference type="GO" id="GO:0006260">
    <property type="term" value="P:DNA replication"/>
    <property type="evidence" value="ECO:0007669"/>
    <property type="project" value="InterPro"/>
</dbReference>
<name>A0A6P8DMS8_PUNGR</name>
<dbReference type="GO" id="GO:0016787">
    <property type="term" value="F:hydrolase activity"/>
    <property type="evidence" value="ECO:0007669"/>
    <property type="project" value="UniProtKB-KW"/>
</dbReference>
<dbReference type="NCBIfam" id="TIGR00614">
    <property type="entry name" value="recQ_fam"/>
    <property type="match status" value="1"/>
</dbReference>
<evidence type="ECO:0000256" key="1">
    <source>
        <dbReference type="ARBA" id="ARBA00001946"/>
    </source>
</evidence>
<dbReference type="FunFam" id="3.40.50.300:FF:001215">
    <property type="entry name" value="ATP-dependent DNA helicase"/>
    <property type="match status" value="1"/>
</dbReference>
<dbReference type="GO" id="GO:0043138">
    <property type="term" value="F:3'-5' DNA helicase activity"/>
    <property type="evidence" value="ECO:0007669"/>
    <property type="project" value="UniProtKB-EC"/>
</dbReference>
<keyword evidence="8" id="KW-0238">DNA-binding</keyword>
<comment type="cofactor">
    <cofactor evidence="1">
        <name>Mg(2+)</name>
        <dbReference type="ChEBI" id="CHEBI:18420"/>
    </cofactor>
</comment>
<reference evidence="16" key="1">
    <citation type="journal article" date="2020" name="Plant Biotechnol. J.">
        <title>The pomegranate (Punica granatum L.) draft genome dissects genetic divergence between soft- and hard-seeded cultivars.</title>
        <authorList>
            <person name="Luo X."/>
            <person name="Li H."/>
            <person name="Wu Z."/>
            <person name="Yao W."/>
            <person name="Zhao P."/>
            <person name="Cao D."/>
            <person name="Yu H."/>
            <person name="Li K."/>
            <person name="Poudel K."/>
            <person name="Zhao D."/>
            <person name="Zhang F."/>
            <person name="Xia X."/>
            <person name="Chen L."/>
            <person name="Wang Q."/>
            <person name="Jing D."/>
            <person name="Cao S."/>
        </authorList>
    </citation>
    <scope>NUCLEOTIDE SEQUENCE [LARGE SCALE GENOMIC DNA]</scope>
    <source>
        <strain evidence="16">cv. Tunisia</strain>
    </source>
</reference>
<dbReference type="InterPro" id="IPR036388">
    <property type="entry name" value="WH-like_DNA-bd_sf"/>
</dbReference>
<feature type="domain" description="Helicase ATP-binding" evidence="14">
    <location>
        <begin position="1"/>
        <end position="172"/>
    </location>
</feature>
<dbReference type="SMART" id="SM00490">
    <property type="entry name" value="HELICc"/>
    <property type="match status" value="1"/>
</dbReference>
<dbReference type="Gene3D" id="1.10.10.10">
    <property type="entry name" value="Winged helix-like DNA-binding domain superfamily/Winged helix DNA-binding domain"/>
    <property type="match status" value="1"/>
</dbReference>
<evidence type="ECO:0000256" key="9">
    <source>
        <dbReference type="ARBA" id="ARBA00023235"/>
    </source>
</evidence>
<evidence type="ECO:0000256" key="7">
    <source>
        <dbReference type="ARBA" id="ARBA00022840"/>
    </source>
</evidence>
<dbReference type="EC" id="5.6.2.4" evidence="11"/>
<dbReference type="CDD" id="cd18015">
    <property type="entry name" value="DEXHc_RecQ1"/>
    <property type="match status" value="1"/>
</dbReference>
<feature type="domain" description="HRDC" evidence="13">
    <location>
        <begin position="496"/>
        <end position="575"/>
    </location>
</feature>
<evidence type="ECO:0000256" key="6">
    <source>
        <dbReference type="ARBA" id="ARBA00022806"/>
    </source>
</evidence>
<keyword evidence="6 11" id="KW-0347">Helicase</keyword>
<feature type="region of interest" description="Disordered" evidence="12">
    <location>
        <begin position="568"/>
        <end position="611"/>
    </location>
</feature>
<dbReference type="Pfam" id="PF00570">
    <property type="entry name" value="HRDC"/>
    <property type="match status" value="1"/>
</dbReference>
<evidence type="ECO:0000259" key="13">
    <source>
        <dbReference type="PROSITE" id="PS50967"/>
    </source>
</evidence>
<keyword evidence="16" id="KW-1185">Reference proteome</keyword>
<dbReference type="SUPFAM" id="SSF47819">
    <property type="entry name" value="HRDC-like"/>
    <property type="match status" value="1"/>
</dbReference>
<dbReference type="InterPro" id="IPR001650">
    <property type="entry name" value="Helicase_C-like"/>
</dbReference>
<dbReference type="CDD" id="cd18794">
    <property type="entry name" value="SF2_C_RecQ"/>
    <property type="match status" value="1"/>
</dbReference>
<proteinExistence type="inferred from homology"/>
<dbReference type="AlphaFoldDB" id="A0A6P8DMS8"/>
<evidence type="ECO:0000256" key="4">
    <source>
        <dbReference type="ARBA" id="ARBA00022741"/>
    </source>
</evidence>
<dbReference type="PROSITE" id="PS50967">
    <property type="entry name" value="HRDC"/>
    <property type="match status" value="1"/>
</dbReference>
<dbReference type="Pfam" id="PF16124">
    <property type="entry name" value="RecQ_Zn_bind"/>
    <property type="match status" value="1"/>
</dbReference>
<evidence type="ECO:0000313" key="17">
    <source>
        <dbReference type="RefSeq" id="XP_031393108.1"/>
    </source>
</evidence>
<dbReference type="GeneID" id="116204892"/>
<feature type="compositionally biased region" description="Polar residues" evidence="12">
    <location>
        <begin position="571"/>
        <end position="584"/>
    </location>
</feature>
<reference evidence="17" key="2">
    <citation type="submission" date="2025-08" db="UniProtKB">
        <authorList>
            <consortium name="RefSeq"/>
        </authorList>
    </citation>
    <scope>IDENTIFICATION</scope>
    <source>
        <tissue evidence="17">Leaf</tissue>
    </source>
</reference>
<evidence type="ECO:0000313" key="16">
    <source>
        <dbReference type="Proteomes" id="UP000515151"/>
    </source>
</evidence>
<dbReference type="SMART" id="SM00487">
    <property type="entry name" value="DEXDc"/>
    <property type="match status" value="1"/>
</dbReference>
<evidence type="ECO:0000256" key="11">
    <source>
        <dbReference type="RuleBase" id="RU364117"/>
    </source>
</evidence>
<dbReference type="SMART" id="SM00956">
    <property type="entry name" value="RQC"/>
    <property type="match status" value="1"/>
</dbReference>
<feature type="domain" description="Helicase C-terminal" evidence="15">
    <location>
        <begin position="197"/>
        <end position="346"/>
    </location>
</feature>
<evidence type="ECO:0000256" key="5">
    <source>
        <dbReference type="ARBA" id="ARBA00022801"/>
    </source>
</evidence>
<dbReference type="GO" id="GO:0016592">
    <property type="term" value="C:mediator complex"/>
    <property type="evidence" value="ECO:0007669"/>
    <property type="project" value="TreeGrafter"/>
</dbReference>
<dbReference type="PROSITE" id="PS51192">
    <property type="entry name" value="HELICASE_ATP_BIND_1"/>
    <property type="match status" value="1"/>
</dbReference>
<evidence type="ECO:0000256" key="2">
    <source>
        <dbReference type="ARBA" id="ARBA00005446"/>
    </source>
</evidence>
<evidence type="ECO:0000259" key="15">
    <source>
        <dbReference type="PROSITE" id="PS51194"/>
    </source>
</evidence>